<proteinExistence type="predicted"/>
<feature type="compositionally biased region" description="Polar residues" evidence="1">
    <location>
        <begin position="23"/>
        <end position="49"/>
    </location>
</feature>
<sequence length="123" mass="13253">MAPAKTPSNDQQELPELVEHTPPTESTSVSEDNKSEQQTTTVAGSSAQPNKKAALTRMWRGNSAPRHLWLEKSKSEPVTSAERSDAPPKGVPANPRFPDRCPRCGGDFLGQCFACGSGTHFGF</sequence>
<dbReference type="InParanoid" id="K1XIA5"/>
<gene>
    <name evidence="2" type="ORF">MBM_09643</name>
</gene>
<dbReference type="Proteomes" id="UP000006753">
    <property type="component" value="Unassembled WGS sequence"/>
</dbReference>
<evidence type="ECO:0000256" key="1">
    <source>
        <dbReference type="SAM" id="MobiDB-lite"/>
    </source>
</evidence>
<feature type="compositionally biased region" description="Polar residues" evidence="1">
    <location>
        <begin position="1"/>
        <end position="12"/>
    </location>
</feature>
<protein>
    <submittedName>
        <fullName evidence="2">Uncharacterized protein</fullName>
    </submittedName>
</protein>
<organism evidence="2 3">
    <name type="scientific">Marssonina brunnea f. sp. multigermtubi (strain MB_m1)</name>
    <name type="common">Marssonina leaf spot fungus</name>
    <dbReference type="NCBI Taxonomy" id="1072389"/>
    <lineage>
        <taxon>Eukaryota</taxon>
        <taxon>Fungi</taxon>
        <taxon>Dikarya</taxon>
        <taxon>Ascomycota</taxon>
        <taxon>Pezizomycotina</taxon>
        <taxon>Leotiomycetes</taxon>
        <taxon>Helotiales</taxon>
        <taxon>Drepanopezizaceae</taxon>
        <taxon>Drepanopeziza</taxon>
    </lineage>
</organism>
<reference evidence="2 3" key="1">
    <citation type="journal article" date="2012" name="BMC Genomics">
        <title>Sequencing the genome of Marssonina brunnea reveals fungus-poplar co-evolution.</title>
        <authorList>
            <person name="Zhu S."/>
            <person name="Cao Y.-Z."/>
            <person name="Jiang C."/>
            <person name="Tan B.-Y."/>
            <person name="Wang Z."/>
            <person name="Feng S."/>
            <person name="Zhang L."/>
            <person name="Su X.-H."/>
            <person name="Brejova B."/>
            <person name="Vinar T."/>
            <person name="Xu M."/>
            <person name="Wang M.-X."/>
            <person name="Zhang S.-G."/>
            <person name="Huang M.-R."/>
            <person name="Wu R."/>
            <person name="Zhou Y."/>
        </authorList>
    </citation>
    <scope>NUCLEOTIDE SEQUENCE [LARGE SCALE GENOMIC DNA]</scope>
    <source>
        <strain evidence="2 3">MB_m1</strain>
    </source>
</reference>
<name>K1XIA5_MARBU</name>
<evidence type="ECO:0000313" key="2">
    <source>
        <dbReference type="EMBL" id="EKD12144.1"/>
    </source>
</evidence>
<dbReference type="OrthoDB" id="10505104at2759"/>
<dbReference type="EMBL" id="JH921462">
    <property type="protein sequence ID" value="EKD12144.1"/>
    <property type="molecule type" value="Genomic_DNA"/>
</dbReference>
<accession>K1XIA5</accession>
<evidence type="ECO:0000313" key="3">
    <source>
        <dbReference type="Proteomes" id="UP000006753"/>
    </source>
</evidence>
<keyword evidence="3" id="KW-1185">Reference proteome</keyword>
<dbReference type="KEGG" id="mbe:MBM_09643"/>
<dbReference type="HOGENOM" id="CLU_2015768_0_0_1"/>
<dbReference type="GeneID" id="18765578"/>
<dbReference type="RefSeq" id="XP_007297532.1">
    <property type="nucleotide sequence ID" value="XM_007297470.1"/>
</dbReference>
<dbReference type="AlphaFoldDB" id="K1XIA5"/>
<feature type="region of interest" description="Disordered" evidence="1">
    <location>
        <begin position="1"/>
        <end position="96"/>
    </location>
</feature>